<evidence type="ECO:0000313" key="3">
    <source>
        <dbReference type="Proteomes" id="UP001501447"/>
    </source>
</evidence>
<dbReference type="CDD" id="cd04189">
    <property type="entry name" value="G1P_TT_long"/>
    <property type="match status" value="1"/>
</dbReference>
<evidence type="ECO:0000313" key="2">
    <source>
        <dbReference type="EMBL" id="GAA2634835.1"/>
    </source>
</evidence>
<dbReference type="InterPro" id="IPR005835">
    <property type="entry name" value="NTP_transferase_dom"/>
</dbReference>
<dbReference type="Proteomes" id="UP001501447">
    <property type="component" value="Unassembled WGS sequence"/>
</dbReference>
<dbReference type="PANTHER" id="PTHR42883">
    <property type="entry name" value="GLUCOSE-1-PHOSPHATE THYMIDYLTRANSFERASE"/>
    <property type="match status" value="1"/>
</dbReference>
<accession>A0ABP6D7X1</accession>
<dbReference type="SUPFAM" id="SSF53448">
    <property type="entry name" value="Nucleotide-diphospho-sugar transferases"/>
    <property type="match status" value="1"/>
</dbReference>
<dbReference type="InterPro" id="IPR011004">
    <property type="entry name" value="Trimer_LpxA-like_sf"/>
</dbReference>
<dbReference type="PANTHER" id="PTHR42883:SF2">
    <property type="entry name" value="THYMIDYLYLTRANSFERASE"/>
    <property type="match status" value="1"/>
</dbReference>
<name>A0ABP6D7X1_9ACTN</name>
<dbReference type="Pfam" id="PF00483">
    <property type="entry name" value="NTP_transferase"/>
    <property type="match status" value="1"/>
</dbReference>
<keyword evidence="3" id="KW-1185">Reference proteome</keyword>
<reference evidence="3" key="1">
    <citation type="journal article" date="2019" name="Int. J. Syst. Evol. Microbiol.">
        <title>The Global Catalogue of Microorganisms (GCM) 10K type strain sequencing project: providing services to taxonomists for standard genome sequencing and annotation.</title>
        <authorList>
            <consortium name="The Broad Institute Genomics Platform"/>
            <consortium name="The Broad Institute Genome Sequencing Center for Infectious Disease"/>
            <person name="Wu L."/>
            <person name="Ma J."/>
        </authorList>
    </citation>
    <scope>NUCLEOTIDE SEQUENCE [LARGE SCALE GENOMIC DNA]</scope>
    <source>
        <strain evidence="3">JCM 16373</strain>
    </source>
</reference>
<comment type="caution">
    <text evidence="2">The sequence shown here is derived from an EMBL/GenBank/DDBJ whole genome shotgun (WGS) entry which is preliminary data.</text>
</comment>
<dbReference type="InterPro" id="IPR005908">
    <property type="entry name" value="G1P_thy_trans_l"/>
</dbReference>
<dbReference type="Gene3D" id="3.90.550.10">
    <property type="entry name" value="Spore Coat Polysaccharide Biosynthesis Protein SpsA, Chain A"/>
    <property type="match status" value="1"/>
</dbReference>
<protein>
    <submittedName>
        <fullName evidence="2">Glucose-1-phosphate thymidylyltransferase</fullName>
    </submittedName>
</protein>
<dbReference type="Gene3D" id="2.160.10.10">
    <property type="entry name" value="Hexapeptide repeat proteins"/>
    <property type="match status" value="1"/>
</dbReference>
<dbReference type="SUPFAM" id="SSF51161">
    <property type="entry name" value="Trimeric LpxA-like enzymes"/>
    <property type="match status" value="1"/>
</dbReference>
<sequence>MKALVLAGGHGTRLRPFSHSTPKQLVPVANRPVLFHALDALRAAGVTRACVIVAGHGRPIREAVGDGSDFGMAVEFLSQDAPRGLAHCVLLARPFLGDDDFVMYLGDNVFAEGIAPHLTAFRADSPAAQLVVSKVEDPSQYGIAELDAAGRVTALWEKPADPRGDMAVTGAYVFTSAIHEAVAAIGPSARGELEITDAIQWLVGRGHTVRARPYTGYWKDTGTLADLLDCNRALLEGLESRVRGSVDAGSRLSGPVTVEEGAVVRRSHVEGPAVIGAGALVEDSHVAPYTAVGPGCRLRGAGVGDSILMTGASVEGVRHVRGSIIGKSGEVRRGPQLGAPHRLLIGDDSRIEITA</sequence>
<proteinExistence type="predicted"/>
<gene>
    <name evidence="2" type="ORF">GCM10009863_58970</name>
</gene>
<organism evidence="2 3">
    <name type="scientific">Streptomyces axinellae</name>
    <dbReference type="NCBI Taxonomy" id="552788"/>
    <lineage>
        <taxon>Bacteria</taxon>
        <taxon>Bacillati</taxon>
        <taxon>Actinomycetota</taxon>
        <taxon>Actinomycetes</taxon>
        <taxon>Kitasatosporales</taxon>
        <taxon>Streptomycetaceae</taxon>
        <taxon>Streptomyces</taxon>
    </lineage>
</organism>
<evidence type="ECO:0000259" key="1">
    <source>
        <dbReference type="Pfam" id="PF00483"/>
    </source>
</evidence>
<dbReference type="InterPro" id="IPR029044">
    <property type="entry name" value="Nucleotide-diphossugar_trans"/>
</dbReference>
<dbReference type="RefSeq" id="WP_344570105.1">
    <property type="nucleotide sequence ID" value="NZ_BAAARJ010000024.1"/>
</dbReference>
<dbReference type="EMBL" id="BAAARJ010000024">
    <property type="protein sequence ID" value="GAA2634835.1"/>
    <property type="molecule type" value="Genomic_DNA"/>
</dbReference>
<feature type="domain" description="Nucleotidyl transferase" evidence="1">
    <location>
        <begin position="2"/>
        <end position="235"/>
    </location>
</feature>
<dbReference type="NCBIfam" id="TIGR01208">
    <property type="entry name" value="rmlA_long"/>
    <property type="match status" value="1"/>
</dbReference>